<proteinExistence type="predicted"/>
<dbReference type="EMBL" id="JAPFCC010000001">
    <property type="protein sequence ID" value="MCW7552888.1"/>
    <property type="molecule type" value="Genomic_DNA"/>
</dbReference>
<dbReference type="RefSeq" id="WP_262567792.1">
    <property type="nucleotide sequence ID" value="NZ_JAPFCC010000001.1"/>
</dbReference>
<gene>
    <name evidence="1" type="ORF">NX722_09580</name>
</gene>
<name>A0ABT3MU41_9GAMM</name>
<organism evidence="1 2">
    <name type="scientific">Endozoicomonas gorgoniicola</name>
    <dbReference type="NCBI Taxonomy" id="1234144"/>
    <lineage>
        <taxon>Bacteria</taxon>
        <taxon>Pseudomonadati</taxon>
        <taxon>Pseudomonadota</taxon>
        <taxon>Gammaproteobacteria</taxon>
        <taxon>Oceanospirillales</taxon>
        <taxon>Endozoicomonadaceae</taxon>
        <taxon>Endozoicomonas</taxon>
    </lineage>
</organism>
<sequence>MSQANQHQQMLIRVATALGADLLQQMAFVGGCTTGLLLTDAFSLEQVRHTDDVDLIVHVMGHASFADLQAVLQQKGFCHSTVEGDPLCAMRLGEMRVDFMPDDASILGFSNRWYPDALSTSEPYPLSDNIIIRLVKPVYFIATKLEAYRGRGRGDPLASRDIEDLLNLFDGRPELINEISSARRELRQYISEEIGRLMQHPDFEYAVQSCALGDSGREALIFERLDLVAEGDF</sequence>
<protein>
    <recommendedName>
        <fullName evidence="3">Nucleotidyl transferase AbiEii/AbiGii toxin family protein</fullName>
    </recommendedName>
</protein>
<evidence type="ECO:0008006" key="3">
    <source>
        <dbReference type="Google" id="ProtNLM"/>
    </source>
</evidence>
<comment type="caution">
    <text evidence="1">The sequence shown here is derived from an EMBL/GenBank/DDBJ whole genome shotgun (WGS) entry which is preliminary data.</text>
</comment>
<accession>A0ABT3MU41</accession>
<keyword evidence="2" id="KW-1185">Reference proteome</keyword>
<reference evidence="1 2" key="1">
    <citation type="submission" date="2022-10" db="EMBL/GenBank/DDBJ databases">
        <title>High-quality genome sequences of two octocoral-associated bacteria, Endozoicomonas euniceicola EF212 and Endozoicomonas gorgoniicola PS125.</title>
        <authorList>
            <person name="Chiou Y.-J."/>
            <person name="Chen Y.-H."/>
        </authorList>
    </citation>
    <scope>NUCLEOTIDE SEQUENCE [LARGE SCALE GENOMIC DNA]</scope>
    <source>
        <strain evidence="1 2">PS125</strain>
    </source>
</reference>
<evidence type="ECO:0000313" key="2">
    <source>
        <dbReference type="Proteomes" id="UP001209854"/>
    </source>
</evidence>
<dbReference type="Proteomes" id="UP001209854">
    <property type="component" value="Unassembled WGS sequence"/>
</dbReference>
<evidence type="ECO:0000313" key="1">
    <source>
        <dbReference type="EMBL" id="MCW7552888.1"/>
    </source>
</evidence>